<dbReference type="PANTHER" id="PTHR33653:SF1">
    <property type="entry name" value="RIBONUCLEASE VAPC2"/>
    <property type="match status" value="1"/>
</dbReference>
<sequence>MTVLDLSKYDGSAGFLVDTNIWIDCMDPESHWHEWSVDQIQRCSEQAPLHVNLVIYTELLVPGPDIEALDAMLDVYETLRSPLPWACAGLAAKAYLNYRRAGGTRLVPLPDFYIGAHAAAANLSVLSRDERPYRNYFPRLRCISPNL</sequence>
<keyword evidence="6" id="KW-0460">Magnesium</keyword>
<keyword evidence="4" id="KW-0479">Metal-binding</keyword>
<reference evidence="9 10" key="1">
    <citation type="submission" date="2018-04" db="EMBL/GenBank/DDBJ databases">
        <title>Genomic Encyclopedia of Type Strains, Phase IV (KMG-IV): sequencing the most valuable type-strain genomes for metagenomic binning, comparative biology and taxonomic classification.</title>
        <authorList>
            <person name="Goeker M."/>
        </authorList>
    </citation>
    <scope>NUCLEOTIDE SEQUENCE [LARGE SCALE GENOMIC DNA]</scope>
    <source>
        <strain evidence="9 10">DSM 10065</strain>
    </source>
</reference>
<keyword evidence="3" id="KW-0540">Nuclease</keyword>
<evidence type="ECO:0000256" key="5">
    <source>
        <dbReference type="ARBA" id="ARBA00022801"/>
    </source>
</evidence>
<dbReference type="Gene3D" id="3.40.50.1010">
    <property type="entry name" value="5'-nuclease"/>
    <property type="match status" value="1"/>
</dbReference>
<dbReference type="InterPro" id="IPR002716">
    <property type="entry name" value="PIN_dom"/>
</dbReference>
<evidence type="ECO:0000256" key="4">
    <source>
        <dbReference type="ARBA" id="ARBA00022723"/>
    </source>
</evidence>
<dbReference type="Proteomes" id="UP000246145">
    <property type="component" value="Unassembled WGS sequence"/>
</dbReference>
<comment type="caution">
    <text evidence="9">The sequence shown here is derived from an EMBL/GenBank/DDBJ whole genome shotgun (WGS) entry which is preliminary data.</text>
</comment>
<dbReference type="GO" id="GO:0016787">
    <property type="term" value="F:hydrolase activity"/>
    <property type="evidence" value="ECO:0007669"/>
    <property type="project" value="UniProtKB-KW"/>
</dbReference>
<dbReference type="PANTHER" id="PTHR33653">
    <property type="entry name" value="RIBONUCLEASE VAPC2"/>
    <property type="match status" value="1"/>
</dbReference>
<dbReference type="RefSeq" id="WP_116517444.1">
    <property type="nucleotide sequence ID" value="NZ_JACCEX010000001.1"/>
</dbReference>
<name>A0A2U1CR21_9BURK</name>
<evidence type="ECO:0000259" key="8">
    <source>
        <dbReference type="Pfam" id="PF01850"/>
    </source>
</evidence>
<evidence type="ECO:0000256" key="2">
    <source>
        <dbReference type="ARBA" id="ARBA00022649"/>
    </source>
</evidence>
<comment type="similarity">
    <text evidence="7">Belongs to the PINc/VapC protein family.</text>
</comment>
<dbReference type="AlphaFoldDB" id="A0A2U1CR21"/>
<comment type="cofactor">
    <cofactor evidence="1">
        <name>Mg(2+)</name>
        <dbReference type="ChEBI" id="CHEBI:18420"/>
    </cofactor>
</comment>
<keyword evidence="5" id="KW-0378">Hydrolase</keyword>
<dbReference type="InterPro" id="IPR050556">
    <property type="entry name" value="Type_II_TA_system_RNase"/>
</dbReference>
<keyword evidence="10" id="KW-1185">Reference proteome</keyword>
<organism evidence="9 10">
    <name type="scientific">Pusillimonas noertemannii</name>
    <dbReference type="NCBI Taxonomy" id="305977"/>
    <lineage>
        <taxon>Bacteria</taxon>
        <taxon>Pseudomonadati</taxon>
        <taxon>Pseudomonadota</taxon>
        <taxon>Betaproteobacteria</taxon>
        <taxon>Burkholderiales</taxon>
        <taxon>Alcaligenaceae</taxon>
        <taxon>Pusillimonas</taxon>
    </lineage>
</organism>
<accession>A0A2U1CR21</accession>
<evidence type="ECO:0000256" key="1">
    <source>
        <dbReference type="ARBA" id="ARBA00001946"/>
    </source>
</evidence>
<gene>
    <name evidence="9" type="ORF">C7440_0643</name>
</gene>
<dbReference type="Pfam" id="PF01850">
    <property type="entry name" value="PIN"/>
    <property type="match status" value="1"/>
</dbReference>
<evidence type="ECO:0000256" key="3">
    <source>
        <dbReference type="ARBA" id="ARBA00022722"/>
    </source>
</evidence>
<dbReference type="GO" id="GO:0046872">
    <property type="term" value="F:metal ion binding"/>
    <property type="evidence" value="ECO:0007669"/>
    <property type="project" value="UniProtKB-KW"/>
</dbReference>
<dbReference type="InterPro" id="IPR029060">
    <property type="entry name" value="PIN-like_dom_sf"/>
</dbReference>
<dbReference type="GO" id="GO:0004518">
    <property type="term" value="F:nuclease activity"/>
    <property type="evidence" value="ECO:0007669"/>
    <property type="project" value="UniProtKB-KW"/>
</dbReference>
<evidence type="ECO:0000256" key="7">
    <source>
        <dbReference type="ARBA" id="ARBA00038093"/>
    </source>
</evidence>
<proteinExistence type="inferred from homology"/>
<feature type="domain" description="PIN" evidence="8">
    <location>
        <begin position="16"/>
        <end position="136"/>
    </location>
</feature>
<dbReference type="EMBL" id="QEKO01000001">
    <property type="protein sequence ID" value="PVY68251.1"/>
    <property type="molecule type" value="Genomic_DNA"/>
</dbReference>
<evidence type="ECO:0000256" key="6">
    <source>
        <dbReference type="ARBA" id="ARBA00022842"/>
    </source>
</evidence>
<keyword evidence="2" id="KW-1277">Toxin-antitoxin system</keyword>
<evidence type="ECO:0000313" key="10">
    <source>
        <dbReference type="Proteomes" id="UP000246145"/>
    </source>
</evidence>
<dbReference type="OrthoDB" id="9800524at2"/>
<protein>
    <recommendedName>
        <fullName evidence="8">PIN domain-containing protein</fullName>
    </recommendedName>
</protein>
<dbReference type="SUPFAM" id="SSF88723">
    <property type="entry name" value="PIN domain-like"/>
    <property type="match status" value="1"/>
</dbReference>
<evidence type="ECO:0000313" key="9">
    <source>
        <dbReference type="EMBL" id="PVY68251.1"/>
    </source>
</evidence>